<protein>
    <recommendedName>
        <fullName evidence="5">Secreted protein</fullName>
    </recommendedName>
</protein>
<name>A0AAG5D857_ANOAO</name>
<keyword evidence="4" id="KW-1185">Reference proteome</keyword>
<organism evidence="3 4">
    <name type="scientific">Anopheles atroparvus</name>
    <name type="common">European mosquito</name>
    <dbReference type="NCBI Taxonomy" id="41427"/>
    <lineage>
        <taxon>Eukaryota</taxon>
        <taxon>Metazoa</taxon>
        <taxon>Ecdysozoa</taxon>
        <taxon>Arthropoda</taxon>
        <taxon>Hexapoda</taxon>
        <taxon>Insecta</taxon>
        <taxon>Pterygota</taxon>
        <taxon>Neoptera</taxon>
        <taxon>Endopterygota</taxon>
        <taxon>Diptera</taxon>
        <taxon>Nematocera</taxon>
        <taxon>Culicoidea</taxon>
        <taxon>Culicidae</taxon>
        <taxon>Anophelinae</taxon>
        <taxon>Anopheles</taxon>
    </lineage>
</organism>
<sequence>VSSPGGVFPLGCARFCLLLAVRCSRVSSRFPGATASHDKRPFRIFFLPVLLTGSSRGKPLERVLHFASSVAPISGRFNPRSCKTRRPQLEIGTAHHVLAAPRVCVLICDAKTNVQLKRRPSSCSLPPWLNYIARGWVGQVKEVYTLRGVFYSGVSSHSSTSTQRSTSSSERLLRQRRSLPSPGLILSLHGEADAAVCQAGE</sequence>
<dbReference type="AlphaFoldDB" id="A0AAG5D857"/>
<evidence type="ECO:0008006" key="5">
    <source>
        <dbReference type="Google" id="ProtNLM"/>
    </source>
</evidence>
<accession>A0AAG5D857</accession>
<feature type="signal peptide" evidence="2">
    <location>
        <begin position="1"/>
        <end position="28"/>
    </location>
</feature>
<evidence type="ECO:0000256" key="1">
    <source>
        <dbReference type="SAM" id="MobiDB-lite"/>
    </source>
</evidence>
<proteinExistence type="predicted"/>
<dbReference type="Proteomes" id="UP000075880">
    <property type="component" value="Unassembled WGS sequence"/>
</dbReference>
<evidence type="ECO:0000256" key="2">
    <source>
        <dbReference type="SAM" id="SignalP"/>
    </source>
</evidence>
<feature type="region of interest" description="Disordered" evidence="1">
    <location>
        <begin position="154"/>
        <end position="173"/>
    </location>
</feature>
<keyword evidence="2" id="KW-0732">Signal</keyword>
<reference evidence="3" key="1">
    <citation type="submission" date="2024-04" db="UniProtKB">
        <authorList>
            <consortium name="EnsemblMetazoa"/>
        </authorList>
    </citation>
    <scope>IDENTIFICATION</scope>
    <source>
        <strain evidence="3">EBRO</strain>
    </source>
</reference>
<feature type="chain" id="PRO_5042607084" description="Secreted protein" evidence="2">
    <location>
        <begin position="29"/>
        <end position="201"/>
    </location>
</feature>
<dbReference type="EnsemblMetazoa" id="ENSAATROPT008333">
    <property type="protein sequence ID" value="ENSAATROPP007492"/>
    <property type="gene ID" value="ENSAATROPG006785"/>
</dbReference>
<feature type="compositionally biased region" description="Low complexity" evidence="1">
    <location>
        <begin position="155"/>
        <end position="170"/>
    </location>
</feature>
<evidence type="ECO:0000313" key="3">
    <source>
        <dbReference type="EnsemblMetazoa" id="ENSAATROPP007492"/>
    </source>
</evidence>
<evidence type="ECO:0000313" key="4">
    <source>
        <dbReference type="Proteomes" id="UP000075880"/>
    </source>
</evidence>